<sequence>MFLACLLCTLLIADVSRLSRAQPGPQAAPMVPKVVEALLVSDIHFEPFWDPAKVSRLAASPVSAWARILSAPDSPNRQQAFDKIQDACHARGIDTSFPVLQSSMRAIRTHAAGARFITLSGDLMAHGFDCKFKKLMPAATAAEYRAFTVKTIRFVLAQLQAAAPGLRIYTALGNNDSDCGDYKLDANSTFLKQVGEAVTQRFPSAERAAALASFAQTGNYSVMLPAPMTHTRLIVLDDVFFSAKHTACSGKPDTADQDAQYAWLAAQLQEARKAKQNVWVMAHIPPGVDAYGTLAHLSGPCGRKPTMLLSSDRLAQTLEGEADSIKLGIFGHTHEDEIKLLESGEDAGTTEHASGGIPVKVVASVSPVNGNLPSFTIAQIEPATATLADYEVIAGSNRVAWHQQYEYRTAYAEGSFSAAAVAHLIGGFSADRDERTQPSQKYIHNFSIGNPVPLLSLVWTGYVCSMAHQTAEGFSSCACGQQPQSGDRH</sequence>
<gene>
    <name evidence="5" type="ORF">MOP44_16840</name>
</gene>
<keyword evidence="1" id="KW-0378">Hydrolase</keyword>
<organism evidence="5 6">
    <name type="scientific">Occallatibacter riparius</name>
    <dbReference type="NCBI Taxonomy" id="1002689"/>
    <lineage>
        <taxon>Bacteria</taxon>
        <taxon>Pseudomonadati</taxon>
        <taxon>Acidobacteriota</taxon>
        <taxon>Terriglobia</taxon>
        <taxon>Terriglobales</taxon>
        <taxon>Acidobacteriaceae</taxon>
        <taxon>Occallatibacter</taxon>
    </lineage>
</organism>
<accession>A0A9J7BHP8</accession>
<reference evidence="5" key="1">
    <citation type="submission" date="2021-04" db="EMBL/GenBank/DDBJ databases">
        <title>Phylogenetic analysis of Acidobacteriaceae.</title>
        <authorList>
            <person name="Qiu L."/>
            <person name="Zhang Q."/>
        </authorList>
    </citation>
    <scope>NUCLEOTIDE SEQUENCE</scope>
    <source>
        <strain evidence="5">DSM 25168</strain>
    </source>
</reference>
<evidence type="ECO:0000259" key="4">
    <source>
        <dbReference type="Pfam" id="PF00149"/>
    </source>
</evidence>
<keyword evidence="3" id="KW-0732">Signal</keyword>
<feature type="domain" description="Calcineurin-like phosphoesterase" evidence="4">
    <location>
        <begin position="40"/>
        <end position="335"/>
    </location>
</feature>
<dbReference type="Gene3D" id="3.60.21.10">
    <property type="match status" value="1"/>
</dbReference>
<dbReference type="GO" id="GO:0016787">
    <property type="term" value="F:hydrolase activity"/>
    <property type="evidence" value="ECO:0007669"/>
    <property type="project" value="UniProtKB-KW"/>
</dbReference>
<dbReference type="InterPro" id="IPR029052">
    <property type="entry name" value="Metallo-depent_PP-like"/>
</dbReference>
<dbReference type="KEGG" id="orp:MOP44_16840"/>
<dbReference type="EMBL" id="CP093313">
    <property type="protein sequence ID" value="UWZ82239.1"/>
    <property type="molecule type" value="Genomic_DNA"/>
</dbReference>
<feature type="signal peptide" evidence="3">
    <location>
        <begin position="1"/>
        <end position="21"/>
    </location>
</feature>
<dbReference type="InterPro" id="IPR004843">
    <property type="entry name" value="Calcineurin-like_PHP"/>
</dbReference>
<keyword evidence="6" id="KW-1185">Reference proteome</keyword>
<evidence type="ECO:0000256" key="2">
    <source>
        <dbReference type="ARBA" id="ARBA00023180"/>
    </source>
</evidence>
<protein>
    <submittedName>
        <fullName evidence="5">Metallophosphoesterase</fullName>
    </submittedName>
</protein>
<dbReference type="Pfam" id="PF00149">
    <property type="entry name" value="Metallophos"/>
    <property type="match status" value="1"/>
</dbReference>
<dbReference type="SUPFAM" id="SSF56300">
    <property type="entry name" value="Metallo-dependent phosphatases"/>
    <property type="match status" value="1"/>
</dbReference>
<dbReference type="RefSeq" id="WP_260791389.1">
    <property type="nucleotide sequence ID" value="NZ_CP093313.1"/>
</dbReference>
<dbReference type="PANTHER" id="PTHR10340:SF57">
    <property type="entry name" value="METALLOPHOS DOMAIN-CONTAINING PROTEIN"/>
    <property type="match status" value="1"/>
</dbReference>
<dbReference type="Proteomes" id="UP001059380">
    <property type="component" value="Chromosome"/>
</dbReference>
<evidence type="ECO:0000256" key="3">
    <source>
        <dbReference type="SAM" id="SignalP"/>
    </source>
</evidence>
<proteinExistence type="predicted"/>
<keyword evidence="2" id="KW-0325">Glycoprotein</keyword>
<dbReference type="PANTHER" id="PTHR10340">
    <property type="entry name" value="SPHINGOMYELIN PHOSPHODIESTERASE"/>
    <property type="match status" value="1"/>
</dbReference>
<feature type="chain" id="PRO_5039923938" evidence="3">
    <location>
        <begin position="22"/>
        <end position="489"/>
    </location>
</feature>
<evidence type="ECO:0000313" key="6">
    <source>
        <dbReference type="Proteomes" id="UP001059380"/>
    </source>
</evidence>
<evidence type="ECO:0000313" key="5">
    <source>
        <dbReference type="EMBL" id="UWZ82239.1"/>
    </source>
</evidence>
<dbReference type="AlphaFoldDB" id="A0A9J7BHP8"/>
<name>A0A9J7BHP8_9BACT</name>
<evidence type="ECO:0000256" key="1">
    <source>
        <dbReference type="ARBA" id="ARBA00022801"/>
    </source>
</evidence>